<dbReference type="Pfam" id="PF00096">
    <property type="entry name" value="zf-C2H2"/>
    <property type="match status" value="3"/>
</dbReference>
<evidence type="ECO:0000313" key="15">
    <source>
        <dbReference type="Proteomes" id="UP000515156"/>
    </source>
</evidence>
<dbReference type="InterPro" id="IPR013087">
    <property type="entry name" value="Znf_C2H2_type"/>
</dbReference>
<dbReference type="GeneID" id="115481130"/>
<keyword evidence="15" id="KW-1185">Reference proteome</keyword>
<organism evidence="15 16">
    <name type="scientific">Microcaecilia unicolor</name>
    <dbReference type="NCBI Taxonomy" id="1415580"/>
    <lineage>
        <taxon>Eukaryota</taxon>
        <taxon>Metazoa</taxon>
        <taxon>Chordata</taxon>
        <taxon>Craniata</taxon>
        <taxon>Vertebrata</taxon>
        <taxon>Euteleostomi</taxon>
        <taxon>Amphibia</taxon>
        <taxon>Gymnophiona</taxon>
        <taxon>Siphonopidae</taxon>
        <taxon>Microcaecilia</taxon>
    </lineage>
</organism>
<proteinExistence type="inferred from homology"/>
<feature type="compositionally biased region" description="Low complexity" evidence="13">
    <location>
        <begin position="76"/>
        <end position="93"/>
    </location>
</feature>
<evidence type="ECO:0000256" key="11">
    <source>
        <dbReference type="ARBA" id="ARBA00069428"/>
    </source>
</evidence>
<keyword evidence="5" id="KW-0862">Zinc</keyword>
<dbReference type="SMART" id="SM00355">
    <property type="entry name" value="ZnF_C2H2"/>
    <property type="match status" value="3"/>
</dbReference>
<feature type="compositionally biased region" description="Pro residues" evidence="13">
    <location>
        <begin position="30"/>
        <end position="40"/>
    </location>
</feature>
<protein>
    <recommendedName>
        <fullName evidence="11">Krueppel-like factor 14</fullName>
    </recommendedName>
</protein>
<evidence type="ECO:0000256" key="6">
    <source>
        <dbReference type="ARBA" id="ARBA00023015"/>
    </source>
</evidence>
<dbReference type="OrthoDB" id="6365676at2759"/>
<dbReference type="FunFam" id="3.30.160.60:FF:000232">
    <property type="entry name" value="Krueppel-like factor 9"/>
    <property type="match status" value="1"/>
</dbReference>
<gene>
    <name evidence="16" type="primary">KLF16</name>
</gene>
<dbReference type="AlphaFoldDB" id="A0A6P7ZJR7"/>
<feature type="region of interest" description="Disordered" evidence="13">
    <location>
        <begin position="75"/>
        <end position="136"/>
    </location>
</feature>
<dbReference type="FunFam" id="3.30.160.60:FF:000595">
    <property type="entry name" value="Krueppel-like factor 14"/>
    <property type="match status" value="1"/>
</dbReference>
<evidence type="ECO:0000256" key="13">
    <source>
        <dbReference type="SAM" id="MobiDB-lite"/>
    </source>
</evidence>
<evidence type="ECO:0000256" key="8">
    <source>
        <dbReference type="ARBA" id="ARBA00023163"/>
    </source>
</evidence>
<feature type="region of interest" description="Disordered" evidence="13">
    <location>
        <begin position="222"/>
        <end position="259"/>
    </location>
</feature>
<keyword evidence="4 12" id="KW-0863">Zinc-finger</keyword>
<dbReference type="GO" id="GO:0005634">
    <property type="term" value="C:nucleus"/>
    <property type="evidence" value="ECO:0007669"/>
    <property type="project" value="UniProtKB-SubCell"/>
</dbReference>
<evidence type="ECO:0000256" key="2">
    <source>
        <dbReference type="ARBA" id="ARBA00022723"/>
    </source>
</evidence>
<comment type="similarity">
    <text evidence="10">Belongs to the Sp1 C2H2-type zinc-finger protein family.</text>
</comment>
<reference evidence="16" key="2">
    <citation type="submission" date="2025-08" db="UniProtKB">
        <authorList>
            <consortium name="RefSeq"/>
        </authorList>
    </citation>
    <scope>IDENTIFICATION</scope>
</reference>
<evidence type="ECO:0000256" key="12">
    <source>
        <dbReference type="PROSITE-ProRule" id="PRU00042"/>
    </source>
</evidence>
<evidence type="ECO:0000313" key="16">
    <source>
        <dbReference type="RefSeq" id="XP_030076026.1"/>
    </source>
</evidence>
<feature type="compositionally biased region" description="Low complexity" evidence="13">
    <location>
        <begin position="100"/>
        <end position="119"/>
    </location>
</feature>
<evidence type="ECO:0000256" key="4">
    <source>
        <dbReference type="ARBA" id="ARBA00022771"/>
    </source>
</evidence>
<dbReference type="GO" id="GO:0000978">
    <property type="term" value="F:RNA polymerase II cis-regulatory region sequence-specific DNA binding"/>
    <property type="evidence" value="ECO:0007669"/>
    <property type="project" value="TreeGrafter"/>
</dbReference>
<comment type="subcellular location">
    <subcellularLocation>
        <location evidence="1">Nucleus</location>
    </subcellularLocation>
</comment>
<accession>A0A6P7ZJR7</accession>
<keyword evidence="8" id="KW-0804">Transcription</keyword>
<dbReference type="PROSITE" id="PS00028">
    <property type="entry name" value="ZINC_FINGER_C2H2_1"/>
    <property type="match status" value="3"/>
</dbReference>
<keyword evidence="6" id="KW-0805">Transcription regulation</keyword>
<dbReference type="PANTHER" id="PTHR23235">
    <property type="entry name" value="KRUEPPEL-LIKE TRANSCRIPTION FACTOR"/>
    <property type="match status" value="1"/>
</dbReference>
<keyword evidence="7" id="KW-0238">DNA-binding</keyword>
<feature type="compositionally biased region" description="Low complexity" evidence="13">
    <location>
        <begin position="229"/>
        <end position="243"/>
    </location>
</feature>
<evidence type="ECO:0000256" key="10">
    <source>
        <dbReference type="ARBA" id="ARBA00038409"/>
    </source>
</evidence>
<dbReference type="SUPFAM" id="SSF57667">
    <property type="entry name" value="beta-beta-alpha zinc fingers"/>
    <property type="match status" value="2"/>
</dbReference>
<evidence type="ECO:0000256" key="9">
    <source>
        <dbReference type="ARBA" id="ARBA00023242"/>
    </source>
</evidence>
<dbReference type="CTD" id="83855"/>
<keyword evidence="9" id="KW-0539">Nucleus</keyword>
<dbReference type="GO" id="GO:0000981">
    <property type="term" value="F:DNA-binding transcription factor activity, RNA polymerase II-specific"/>
    <property type="evidence" value="ECO:0007669"/>
    <property type="project" value="TreeGrafter"/>
</dbReference>
<feature type="domain" description="C2H2-type" evidence="14">
    <location>
        <begin position="162"/>
        <end position="191"/>
    </location>
</feature>
<dbReference type="PROSITE" id="PS50157">
    <property type="entry name" value="ZINC_FINGER_C2H2_2"/>
    <property type="match status" value="3"/>
</dbReference>
<dbReference type="InterPro" id="IPR036236">
    <property type="entry name" value="Znf_C2H2_sf"/>
</dbReference>
<feature type="region of interest" description="Disordered" evidence="13">
    <location>
        <begin position="23"/>
        <end position="52"/>
    </location>
</feature>
<dbReference type="FunFam" id="3.30.160.60:FF:000018">
    <property type="entry name" value="Krueppel-like factor 15"/>
    <property type="match status" value="1"/>
</dbReference>
<dbReference type="KEGG" id="muo:115481130"/>
<name>A0A6P7ZJR7_9AMPH</name>
<evidence type="ECO:0000256" key="5">
    <source>
        <dbReference type="ARBA" id="ARBA00022833"/>
    </source>
</evidence>
<feature type="domain" description="C2H2-type" evidence="14">
    <location>
        <begin position="192"/>
        <end position="219"/>
    </location>
</feature>
<reference evidence="15" key="1">
    <citation type="submission" date="2024-06" db="UniProtKB">
        <authorList>
            <consortium name="RefSeq"/>
        </authorList>
    </citation>
    <scope>NUCLEOTIDE SEQUENCE [LARGE SCALE GENOMIC DNA]</scope>
</reference>
<dbReference type="Proteomes" id="UP000515156">
    <property type="component" value="Chromosome 11"/>
</dbReference>
<feature type="compositionally biased region" description="Pro residues" evidence="13">
    <location>
        <begin position="250"/>
        <end position="259"/>
    </location>
</feature>
<dbReference type="RefSeq" id="XP_030076026.1">
    <property type="nucleotide sequence ID" value="XM_030220166.1"/>
</dbReference>
<dbReference type="GO" id="GO:0008270">
    <property type="term" value="F:zinc ion binding"/>
    <property type="evidence" value="ECO:0007669"/>
    <property type="project" value="UniProtKB-KW"/>
</dbReference>
<sequence length="259" mass="27887">MSAFACLDYFAAECLVSISSGAVVHGPSRSRPPQPPPVPEPEGSEDREVRDTLTGGTNLLAVANILTDLGKFRPMSAHSESSNSSSAGDLESGYTTLSDGTASTPGQTPATTPTPGHAALLRPQPSPPGKRHQCHFQGCDKVYGKSSHLKAHMRTHTGERPFPCTWLGCSKKFARSDELARHYRTHTGEKRFACPLCEKRFMRSDHLMKHARRHPGFHPFMIKRQSGRSSSPSDSLASAPCSLTGSPVTSPAPSPAKFL</sequence>
<evidence type="ECO:0000256" key="7">
    <source>
        <dbReference type="ARBA" id="ARBA00023125"/>
    </source>
</evidence>
<dbReference type="InParanoid" id="A0A6P7ZJR7"/>
<evidence type="ECO:0000259" key="14">
    <source>
        <dbReference type="PROSITE" id="PS50157"/>
    </source>
</evidence>
<dbReference type="Gene3D" id="3.30.160.60">
    <property type="entry name" value="Classic Zinc Finger"/>
    <property type="match status" value="3"/>
</dbReference>
<evidence type="ECO:0000256" key="3">
    <source>
        <dbReference type="ARBA" id="ARBA00022737"/>
    </source>
</evidence>
<dbReference type="PANTHER" id="PTHR23235:SF174">
    <property type="entry name" value="CABUT, ISOFORM A"/>
    <property type="match status" value="1"/>
</dbReference>
<keyword evidence="3" id="KW-0677">Repeat</keyword>
<keyword evidence="2" id="KW-0479">Metal-binding</keyword>
<evidence type="ECO:0000256" key="1">
    <source>
        <dbReference type="ARBA" id="ARBA00004123"/>
    </source>
</evidence>
<feature type="domain" description="C2H2-type" evidence="14">
    <location>
        <begin position="132"/>
        <end position="161"/>
    </location>
</feature>